<dbReference type="Proteomes" id="UP000321234">
    <property type="component" value="Unassembled WGS sequence"/>
</dbReference>
<organism evidence="2 3">
    <name type="scientific">Quadrisphaera setariae</name>
    <dbReference type="NCBI Taxonomy" id="2593304"/>
    <lineage>
        <taxon>Bacteria</taxon>
        <taxon>Bacillati</taxon>
        <taxon>Actinomycetota</taxon>
        <taxon>Actinomycetes</taxon>
        <taxon>Kineosporiales</taxon>
        <taxon>Kineosporiaceae</taxon>
        <taxon>Quadrisphaera</taxon>
    </lineage>
</organism>
<dbReference type="AlphaFoldDB" id="A0A5C8Z3N0"/>
<dbReference type="PROSITE" id="PS51186">
    <property type="entry name" value="GNAT"/>
    <property type="match status" value="1"/>
</dbReference>
<dbReference type="OrthoDB" id="7057833at2"/>
<dbReference type="InterPro" id="IPR000182">
    <property type="entry name" value="GNAT_dom"/>
</dbReference>
<comment type="caution">
    <text evidence="2">The sequence shown here is derived from an EMBL/GenBank/DDBJ whole genome shotgun (WGS) entry which is preliminary data.</text>
</comment>
<dbReference type="RefSeq" id="WP_147927827.1">
    <property type="nucleotide sequence ID" value="NZ_VKAC01000012.1"/>
</dbReference>
<evidence type="ECO:0000313" key="2">
    <source>
        <dbReference type="EMBL" id="TXR52705.1"/>
    </source>
</evidence>
<protein>
    <submittedName>
        <fullName evidence="2">GNAT family N-acetyltransferase</fullName>
    </submittedName>
</protein>
<gene>
    <name evidence="2" type="ORF">FMM08_18305</name>
</gene>
<dbReference type="CDD" id="cd04301">
    <property type="entry name" value="NAT_SF"/>
    <property type="match status" value="1"/>
</dbReference>
<proteinExistence type="predicted"/>
<dbReference type="Pfam" id="PF00583">
    <property type="entry name" value="Acetyltransf_1"/>
    <property type="match status" value="1"/>
</dbReference>
<name>A0A5C8Z3N0_9ACTN</name>
<keyword evidence="2" id="KW-0808">Transferase</keyword>
<reference evidence="2 3" key="1">
    <citation type="submission" date="2019-07" db="EMBL/GenBank/DDBJ databases">
        <title>Quadrisphaera sp. strain DD2A genome sequencing and assembly.</title>
        <authorList>
            <person name="Kim I."/>
        </authorList>
    </citation>
    <scope>NUCLEOTIDE SEQUENCE [LARGE SCALE GENOMIC DNA]</scope>
    <source>
        <strain evidence="2 3">DD2A</strain>
    </source>
</reference>
<dbReference type="Gene3D" id="3.40.630.30">
    <property type="match status" value="1"/>
</dbReference>
<sequence length="219" mass="23123">MTALTVPASTTTVAVVPAAPADLPEAADLLADAFAGEPQVAALLGTGTAETPDARRRRVHLYRAELVGPLAGGTVDLARDGEDGALLGVAVWHDPRPAGGGVLHALRALPDHLRAFGASGVPRALSAQRAFGRARPRSPHWYLEAVGVAPAGQGRGVGRALLQHRLDRVDEAREDSYLESSSPRTTPLYRRLGFVPLGPVRGLPSREAPLGMWRVSPRR</sequence>
<evidence type="ECO:0000259" key="1">
    <source>
        <dbReference type="PROSITE" id="PS51186"/>
    </source>
</evidence>
<evidence type="ECO:0000313" key="3">
    <source>
        <dbReference type="Proteomes" id="UP000321234"/>
    </source>
</evidence>
<feature type="domain" description="N-acetyltransferase" evidence="1">
    <location>
        <begin position="13"/>
        <end position="215"/>
    </location>
</feature>
<keyword evidence="3" id="KW-1185">Reference proteome</keyword>
<dbReference type="PANTHER" id="PTHR42791:SF1">
    <property type="entry name" value="N-ACETYLTRANSFERASE DOMAIN-CONTAINING PROTEIN"/>
    <property type="match status" value="1"/>
</dbReference>
<dbReference type="PANTHER" id="PTHR42791">
    <property type="entry name" value="GNAT FAMILY ACETYLTRANSFERASE"/>
    <property type="match status" value="1"/>
</dbReference>
<dbReference type="GO" id="GO:0016747">
    <property type="term" value="F:acyltransferase activity, transferring groups other than amino-acyl groups"/>
    <property type="evidence" value="ECO:0007669"/>
    <property type="project" value="InterPro"/>
</dbReference>
<dbReference type="InterPro" id="IPR016181">
    <property type="entry name" value="Acyl_CoA_acyltransferase"/>
</dbReference>
<dbReference type="SUPFAM" id="SSF55729">
    <property type="entry name" value="Acyl-CoA N-acyltransferases (Nat)"/>
    <property type="match status" value="1"/>
</dbReference>
<dbReference type="EMBL" id="VKAC01000012">
    <property type="protein sequence ID" value="TXR52705.1"/>
    <property type="molecule type" value="Genomic_DNA"/>
</dbReference>
<dbReference type="InterPro" id="IPR052523">
    <property type="entry name" value="Trichothecene_AcTrans"/>
</dbReference>
<accession>A0A5C8Z3N0</accession>